<feature type="domain" description="Calcineurin-like phosphoesterase" evidence="5">
    <location>
        <begin position="1"/>
        <end position="140"/>
    </location>
</feature>
<evidence type="ECO:0000313" key="6">
    <source>
        <dbReference type="EMBL" id="GLK87099.1"/>
    </source>
</evidence>
<dbReference type="PANTHER" id="PTHR11124">
    <property type="entry name" value="VACUOLAR SORTING PROTEIN VPS29"/>
    <property type="match status" value="1"/>
</dbReference>
<keyword evidence="7" id="KW-1185">Reference proteome</keyword>
<comment type="caution">
    <text evidence="6">The sequence shown here is derived from an EMBL/GenBank/DDBJ whole genome shotgun (WGS) entry which is preliminary data.</text>
</comment>
<dbReference type="InterPro" id="IPR029052">
    <property type="entry name" value="Metallo-depent_PP-like"/>
</dbReference>
<evidence type="ECO:0000256" key="1">
    <source>
        <dbReference type="ARBA" id="ARBA00008950"/>
    </source>
</evidence>
<dbReference type="RefSeq" id="WP_271193321.1">
    <property type="nucleotide sequence ID" value="NZ_BSFN01000001.1"/>
</dbReference>
<dbReference type="EMBL" id="BSFN01000001">
    <property type="protein sequence ID" value="GLK87099.1"/>
    <property type="molecule type" value="Genomic_DNA"/>
</dbReference>
<reference evidence="6" key="2">
    <citation type="submission" date="2023-01" db="EMBL/GenBank/DDBJ databases">
        <authorList>
            <person name="Sun Q."/>
            <person name="Evtushenko L."/>
        </authorList>
    </citation>
    <scope>NUCLEOTIDE SEQUENCE</scope>
    <source>
        <strain evidence="6">VKM B-2935</strain>
    </source>
</reference>
<dbReference type="NCBIfam" id="TIGR00040">
    <property type="entry name" value="yfcE"/>
    <property type="match status" value="1"/>
</dbReference>
<sequence>MKIGLISDTHGLLRPEALAALQGCDRIVHAGDIGKPEILEALRDLAPLTVVRGNNDEDDSWASSVPTHAVLRIDGIGIYVVHEMADVPEHLPAGIDVVVTGHSHKPLQKQLHGVLYINPGSAGPRRFKLPISVGFLRIEDGLVTGELHELL</sequence>
<dbReference type="SUPFAM" id="SSF56300">
    <property type="entry name" value="Metallo-dependent phosphatases"/>
    <property type="match status" value="1"/>
</dbReference>
<dbReference type="InterPro" id="IPR024654">
    <property type="entry name" value="Calcineurin-like_PHP_lpxH"/>
</dbReference>
<comment type="cofactor">
    <cofactor evidence="4">
        <name>a divalent metal cation</name>
        <dbReference type="ChEBI" id="CHEBI:60240"/>
    </cofactor>
</comment>
<evidence type="ECO:0000259" key="5">
    <source>
        <dbReference type="Pfam" id="PF12850"/>
    </source>
</evidence>
<dbReference type="InterPro" id="IPR020935">
    <property type="entry name" value="PdiEstase_YfcE_CS"/>
</dbReference>
<dbReference type="GO" id="GO:0016787">
    <property type="term" value="F:hydrolase activity"/>
    <property type="evidence" value="ECO:0007669"/>
    <property type="project" value="UniProtKB-UniRule"/>
</dbReference>
<dbReference type="AlphaFoldDB" id="A0A9W6ND16"/>
<evidence type="ECO:0000256" key="2">
    <source>
        <dbReference type="ARBA" id="ARBA00022723"/>
    </source>
</evidence>
<gene>
    <name evidence="6" type="ORF">GCM10017655_01610</name>
</gene>
<keyword evidence="3" id="KW-0378">Hydrolase</keyword>
<accession>A0A9W6ND16</accession>
<dbReference type="Proteomes" id="UP001143328">
    <property type="component" value="Unassembled WGS sequence"/>
</dbReference>
<proteinExistence type="inferred from homology"/>
<dbReference type="PROSITE" id="PS01269">
    <property type="entry name" value="UPF0025"/>
    <property type="match status" value="1"/>
</dbReference>
<dbReference type="GO" id="GO:0046872">
    <property type="term" value="F:metal ion binding"/>
    <property type="evidence" value="ECO:0007669"/>
    <property type="project" value="UniProtKB-KW"/>
</dbReference>
<dbReference type="Gene3D" id="3.60.21.10">
    <property type="match status" value="1"/>
</dbReference>
<evidence type="ECO:0000256" key="3">
    <source>
        <dbReference type="ARBA" id="ARBA00022801"/>
    </source>
</evidence>
<organism evidence="6 7">
    <name type="scientific">Pseudomonas turukhanskensis</name>
    <dbReference type="NCBI Taxonomy" id="1806536"/>
    <lineage>
        <taxon>Bacteria</taxon>
        <taxon>Pseudomonadati</taxon>
        <taxon>Pseudomonadota</taxon>
        <taxon>Gammaproteobacteria</taxon>
        <taxon>Pseudomonadales</taxon>
        <taxon>Pseudomonadaceae</taxon>
        <taxon>Pseudomonas</taxon>
    </lineage>
</organism>
<comment type="similarity">
    <text evidence="1 4">Belongs to the metallophosphoesterase superfamily. YfcE family.</text>
</comment>
<name>A0A9W6ND16_9PSED</name>
<protein>
    <recommendedName>
        <fullName evidence="4">Phosphoesterase</fullName>
        <ecNumber evidence="4">3.1.4.-</ecNumber>
    </recommendedName>
</protein>
<keyword evidence="2 4" id="KW-0479">Metal-binding</keyword>
<evidence type="ECO:0000313" key="7">
    <source>
        <dbReference type="Proteomes" id="UP001143328"/>
    </source>
</evidence>
<evidence type="ECO:0000256" key="4">
    <source>
        <dbReference type="RuleBase" id="RU362039"/>
    </source>
</evidence>
<reference evidence="6" key="1">
    <citation type="journal article" date="2014" name="Int. J. Syst. Evol. Microbiol.">
        <title>Complete genome sequence of Corynebacterium casei LMG S-19264T (=DSM 44701T), isolated from a smear-ripened cheese.</title>
        <authorList>
            <consortium name="US DOE Joint Genome Institute (JGI-PGF)"/>
            <person name="Walter F."/>
            <person name="Albersmeier A."/>
            <person name="Kalinowski J."/>
            <person name="Ruckert C."/>
        </authorList>
    </citation>
    <scope>NUCLEOTIDE SEQUENCE</scope>
    <source>
        <strain evidence="6">VKM B-2935</strain>
    </source>
</reference>
<dbReference type="InterPro" id="IPR000979">
    <property type="entry name" value="Phosphodiesterase_MJ0936/Vps29"/>
</dbReference>
<dbReference type="EC" id="3.1.4.-" evidence="4"/>
<dbReference type="Pfam" id="PF12850">
    <property type="entry name" value="Metallophos_2"/>
    <property type="match status" value="1"/>
</dbReference>